<dbReference type="Proteomes" id="UP000294335">
    <property type="component" value="Unassembled WGS sequence"/>
</dbReference>
<name>A0AAQ1P926_9PSED</name>
<comment type="caution">
    <text evidence="2">The sequence shown here is derived from an EMBL/GenBank/DDBJ whole genome shotgun (WGS) entry which is preliminary data.</text>
</comment>
<dbReference type="EMBL" id="OPYN01000137">
    <property type="protein sequence ID" value="SPO61440.1"/>
    <property type="molecule type" value="Genomic_DNA"/>
</dbReference>
<dbReference type="AlphaFoldDB" id="A0AAQ1P926"/>
<feature type="compositionally biased region" description="Basic residues" evidence="1">
    <location>
        <begin position="19"/>
        <end position="29"/>
    </location>
</feature>
<organism evidence="2 3">
    <name type="scientific">Pseudomonas inefficax</name>
    <dbReference type="NCBI Taxonomy" id="2078786"/>
    <lineage>
        <taxon>Bacteria</taxon>
        <taxon>Pseudomonadati</taxon>
        <taxon>Pseudomonadota</taxon>
        <taxon>Gammaproteobacteria</taxon>
        <taxon>Pseudomonadales</taxon>
        <taxon>Pseudomonadaceae</taxon>
        <taxon>Pseudomonas</taxon>
    </lineage>
</organism>
<proteinExistence type="predicted"/>
<reference evidence="2 3" key="1">
    <citation type="submission" date="2018-02" db="EMBL/GenBank/DDBJ databases">
        <authorList>
            <person name="Dubost A."/>
        </authorList>
    </citation>
    <scope>NUCLEOTIDE SEQUENCE [LARGE SCALE GENOMIC DNA]</scope>
    <source>
        <strain evidence="3">JV551A3</strain>
    </source>
</reference>
<evidence type="ECO:0000313" key="3">
    <source>
        <dbReference type="Proteomes" id="UP000294335"/>
    </source>
</evidence>
<accession>A0AAQ1P926</accession>
<sequence length="172" mass="18176">MAAGLQGQQRPAKPGTGRRQPRPGRGVRQRLAAVRHRRLLGRVREPGDPWRPGRSAFCHASAGYAGAFACRAGGCRVAAPGSATGLASEVLKRASRCPARLMSTAGGESGFPECRRAKFNTQGNDFSELQRIPVATGRVVPGTTAHWAQCMQPVSRRRGTTGISTQADAGMA</sequence>
<feature type="region of interest" description="Disordered" evidence="1">
    <location>
        <begin position="1"/>
        <end position="29"/>
    </location>
</feature>
<evidence type="ECO:0000313" key="2">
    <source>
        <dbReference type="EMBL" id="SPO61440.1"/>
    </source>
</evidence>
<keyword evidence="3" id="KW-1185">Reference proteome</keyword>
<evidence type="ECO:0000256" key="1">
    <source>
        <dbReference type="SAM" id="MobiDB-lite"/>
    </source>
</evidence>
<gene>
    <name evidence="2" type="ORF">JV551A3_V1_1370047</name>
</gene>
<protein>
    <submittedName>
        <fullName evidence="2">Uncharacterized protein</fullName>
    </submittedName>
</protein>